<proteinExistence type="predicted"/>
<sequence length="237" mass="26806">MASGFGCKRTKGAGIVGSDVSTEKEGFGDDTLMKTKPKEIGYSRASMDVPDPIPIRQRGGRDEIFCKAQKQSPRKKSSNASRDVGDYDFTSTNIVVKRQTLLSMARTKKIARKSTRGKDPRKQFATKAIRSSASATKGVKKPYRFRSGMVMLREIRKYQMSIELLIRKLPFQRLAREIAQDFKTDISFQNSVVTVLQEAAEEFERFENSPVMLLGPARKQIWRLSPFSNFVKNIGEH</sequence>
<dbReference type="EMBL" id="CM045758">
    <property type="protein sequence ID" value="KAI8030944.1"/>
    <property type="molecule type" value="Genomic_DNA"/>
</dbReference>
<gene>
    <name evidence="1" type="ORF">LOK49_LG01G00847</name>
</gene>
<accession>A0ACC0IYE7</accession>
<evidence type="ECO:0000313" key="2">
    <source>
        <dbReference type="Proteomes" id="UP001060215"/>
    </source>
</evidence>
<keyword evidence="2" id="KW-1185">Reference proteome</keyword>
<reference evidence="1 2" key="1">
    <citation type="journal article" date="2022" name="Plant J.">
        <title>Chromosome-level genome of Camellia lanceoleosa provides a valuable resource for understanding genome evolution and self-incompatibility.</title>
        <authorList>
            <person name="Gong W."/>
            <person name="Xiao S."/>
            <person name="Wang L."/>
            <person name="Liao Z."/>
            <person name="Chang Y."/>
            <person name="Mo W."/>
            <person name="Hu G."/>
            <person name="Li W."/>
            <person name="Zhao G."/>
            <person name="Zhu H."/>
            <person name="Hu X."/>
            <person name="Ji K."/>
            <person name="Xiang X."/>
            <person name="Song Q."/>
            <person name="Yuan D."/>
            <person name="Jin S."/>
            <person name="Zhang L."/>
        </authorList>
    </citation>
    <scope>NUCLEOTIDE SEQUENCE [LARGE SCALE GENOMIC DNA]</scope>
    <source>
        <strain evidence="1">SQ_2022a</strain>
    </source>
</reference>
<dbReference type="Proteomes" id="UP001060215">
    <property type="component" value="Chromosome 1"/>
</dbReference>
<comment type="caution">
    <text evidence="1">The sequence shown here is derived from an EMBL/GenBank/DDBJ whole genome shotgun (WGS) entry which is preliminary data.</text>
</comment>
<evidence type="ECO:0000313" key="1">
    <source>
        <dbReference type="EMBL" id="KAI8030944.1"/>
    </source>
</evidence>
<organism evidence="1 2">
    <name type="scientific">Camellia lanceoleosa</name>
    <dbReference type="NCBI Taxonomy" id="1840588"/>
    <lineage>
        <taxon>Eukaryota</taxon>
        <taxon>Viridiplantae</taxon>
        <taxon>Streptophyta</taxon>
        <taxon>Embryophyta</taxon>
        <taxon>Tracheophyta</taxon>
        <taxon>Spermatophyta</taxon>
        <taxon>Magnoliopsida</taxon>
        <taxon>eudicotyledons</taxon>
        <taxon>Gunneridae</taxon>
        <taxon>Pentapetalae</taxon>
        <taxon>asterids</taxon>
        <taxon>Ericales</taxon>
        <taxon>Theaceae</taxon>
        <taxon>Camellia</taxon>
    </lineage>
</organism>
<name>A0ACC0IYE7_9ERIC</name>
<protein>
    <submittedName>
        <fullName evidence="1">Uncharacterized protein</fullName>
    </submittedName>
</protein>